<evidence type="ECO:0000256" key="1">
    <source>
        <dbReference type="SAM" id="MobiDB-lite"/>
    </source>
</evidence>
<organism evidence="2 3">
    <name type="scientific">Rotaria sordida</name>
    <dbReference type="NCBI Taxonomy" id="392033"/>
    <lineage>
        <taxon>Eukaryota</taxon>
        <taxon>Metazoa</taxon>
        <taxon>Spiralia</taxon>
        <taxon>Gnathifera</taxon>
        <taxon>Rotifera</taxon>
        <taxon>Eurotatoria</taxon>
        <taxon>Bdelloidea</taxon>
        <taxon>Philodinida</taxon>
        <taxon>Philodinidae</taxon>
        <taxon>Rotaria</taxon>
    </lineage>
</organism>
<sequence>MIEECELPGDSNDDHLELKITNPNDPSDKVAIQIDKLAIGIKNKTKTEFSTEIEKIKILEKEEQQAIEGTSII</sequence>
<evidence type="ECO:0000313" key="2">
    <source>
        <dbReference type="EMBL" id="CAF1634718.1"/>
    </source>
</evidence>
<accession>A0A816DJ59</accession>
<feature type="region of interest" description="Disordered" evidence="1">
    <location>
        <begin position="1"/>
        <end position="22"/>
    </location>
</feature>
<dbReference type="AlphaFoldDB" id="A0A816DJ59"/>
<keyword evidence="3" id="KW-1185">Reference proteome</keyword>
<comment type="caution">
    <text evidence="2">The sequence shown here is derived from an EMBL/GenBank/DDBJ whole genome shotgun (WGS) entry which is preliminary data.</text>
</comment>
<gene>
    <name evidence="2" type="ORF">JXQ802_LOCUS52332</name>
</gene>
<reference evidence="2" key="1">
    <citation type="submission" date="2021-02" db="EMBL/GenBank/DDBJ databases">
        <authorList>
            <person name="Nowell W R."/>
        </authorList>
    </citation>
    <scope>NUCLEOTIDE SEQUENCE</scope>
</reference>
<proteinExistence type="predicted"/>
<evidence type="ECO:0000313" key="3">
    <source>
        <dbReference type="Proteomes" id="UP000663870"/>
    </source>
</evidence>
<name>A0A816DJ59_9BILA</name>
<dbReference type="EMBL" id="CAJNOL010008218">
    <property type="protein sequence ID" value="CAF1634718.1"/>
    <property type="molecule type" value="Genomic_DNA"/>
</dbReference>
<protein>
    <submittedName>
        <fullName evidence="2">Uncharacterized protein</fullName>
    </submittedName>
</protein>
<dbReference type="Proteomes" id="UP000663870">
    <property type="component" value="Unassembled WGS sequence"/>
</dbReference>